<keyword evidence="3" id="KW-1185">Reference proteome</keyword>
<protein>
    <submittedName>
        <fullName evidence="2">Uncharacterized protein</fullName>
    </submittedName>
</protein>
<keyword evidence="1" id="KW-0472">Membrane</keyword>
<organism evidence="2 3">
    <name type="scientific">Clytia hemisphaerica</name>
    <dbReference type="NCBI Taxonomy" id="252671"/>
    <lineage>
        <taxon>Eukaryota</taxon>
        <taxon>Metazoa</taxon>
        <taxon>Cnidaria</taxon>
        <taxon>Hydrozoa</taxon>
        <taxon>Hydroidolina</taxon>
        <taxon>Leptothecata</taxon>
        <taxon>Obeliida</taxon>
        <taxon>Clytiidae</taxon>
        <taxon>Clytia</taxon>
    </lineage>
</organism>
<keyword evidence="1" id="KW-1133">Transmembrane helix</keyword>
<proteinExistence type="predicted"/>
<feature type="transmembrane region" description="Helical" evidence="1">
    <location>
        <begin position="20"/>
        <end position="40"/>
    </location>
</feature>
<evidence type="ECO:0000313" key="3">
    <source>
        <dbReference type="Proteomes" id="UP000594262"/>
    </source>
</evidence>
<evidence type="ECO:0000313" key="2">
    <source>
        <dbReference type="EnsemblMetazoa" id="CLYHEMP011916.1"/>
    </source>
</evidence>
<name>A0A7M5V995_9CNID</name>
<sequence length="91" mass="10240">MAYFRSLGRATQSALVMTYIILFYISYSLLASFISTLTSLGTDKSFKTFRTVKMVRSNSGNMFKVLCESTSGQWNNKDIQEVLGSLEDTID</sequence>
<dbReference type="Proteomes" id="UP000594262">
    <property type="component" value="Unplaced"/>
</dbReference>
<reference evidence="2" key="1">
    <citation type="submission" date="2021-01" db="UniProtKB">
        <authorList>
            <consortium name="EnsemblMetazoa"/>
        </authorList>
    </citation>
    <scope>IDENTIFICATION</scope>
</reference>
<evidence type="ECO:0000256" key="1">
    <source>
        <dbReference type="SAM" id="Phobius"/>
    </source>
</evidence>
<dbReference type="AlphaFoldDB" id="A0A7M5V995"/>
<dbReference type="EnsemblMetazoa" id="CLYHEMT011916.1">
    <property type="protein sequence ID" value="CLYHEMP011916.1"/>
    <property type="gene ID" value="CLYHEMG011916"/>
</dbReference>
<accession>A0A7M5V995</accession>
<keyword evidence="1" id="KW-0812">Transmembrane</keyword>